<dbReference type="GO" id="GO:0006493">
    <property type="term" value="P:protein O-linked glycosylation"/>
    <property type="evidence" value="ECO:0007669"/>
    <property type="project" value="TreeGrafter"/>
</dbReference>
<comment type="caution">
    <text evidence="3">The sequence shown here is derived from an EMBL/GenBank/DDBJ whole genome shotgun (WGS) entry which is preliminary data.</text>
</comment>
<dbReference type="RefSeq" id="WP_148941164.1">
    <property type="nucleotide sequence ID" value="NZ_VTEI01000009.1"/>
</dbReference>
<dbReference type="InterPro" id="IPR001173">
    <property type="entry name" value="Glyco_trans_2-like"/>
</dbReference>
<dbReference type="OrthoDB" id="396512at2"/>
<evidence type="ECO:0000259" key="2">
    <source>
        <dbReference type="Pfam" id="PF00535"/>
    </source>
</evidence>
<organism evidence="3 4">
    <name type="scientific">Rossellomorea vietnamensis</name>
    <dbReference type="NCBI Taxonomy" id="218284"/>
    <lineage>
        <taxon>Bacteria</taxon>
        <taxon>Bacillati</taxon>
        <taxon>Bacillota</taxon>
        <taxon>Bacilli</taxon>
        <taxon>Bacillales</taxon>
        <taxon>Bacillaceae</taxon>
        <taxon>Rossellomorea</taxon>
    </lineage>
</organism>
<protein>
    <submittedName>
        <fullName evidence="3">Glycosyltransferase</fullName>
    </submittedName>
</protein>
<dbReference type="PANTHER" id="PTHR11675">
    <property type="entry name" value="N-ACETYLGALACTOSAMINYLTRANSFERASE"/>
    <property type="match status" value="1"/>
</dbReference>
<dbReference type="Gene3D" id="3.90.550.10">
    <property type="entry name" value="Spore Coat Polysaccharide Biosynthesis Protein SpsA, Chain A"/>
    <property type="match status" value="1"/>
</dbReference>
<reference evidence="3 4" key="1">
    <citation type="submission" date="2019-08" db="EMBL/GenBank/DDBJ databases">
        <title>Bacillus genomes from the desert of Cuatro Cienegas, Coahuila.</title>
        <authorList>
            <person name="Olmedo-Alvarez G."/>
        </authorList>
    </citation>
    <scope>NUCLEOTIDE SEQUENCE [LARGE SCALE GENOMIC DNA]</scope>
    <source>
        <strain evidence="3 4">CH34_1T</strain>
    </source>
</reference>
<dbReference type="EMBL" id="VTEI01000009">
    <property type="protein sequence ID" value="TYS15194.1"/>
    <property type="molecule type" value="Genomic_DNA"/>
</dbReference>
<evidence type="ECO:0000313" key="4">
    <source>
        <dbReference type="Proteomes" id="UP000322267"/>
    </source>
</evidence>
<feature type="domain" description="Glycosyltransferase 2-like" evidence="2">
    <location>
        <begin position="9"/>
        <end position="170"/>
    </location>
</feature>
<dbReference type="Pfam" id="PF00535">
    <property type="entry name" value="Glycos_transf_2"/>
    <property type="match status" value="1"/>
</dbReference>
<name>A0A5D4NNH8_9BACI</name>
<accession>A0A5D4NNH8</accession>
<proteinExistence type="predicted"/>
<keyword evidence="3" id="KW-0808">Transferase</keyword>
<dbReference type="PANTHER" id="PTHR11675:SF126">
    <property type="entry name" value="RICIN B LECTIN DOMAIN-CONTAINING PROTEIN"/>
    <property type="match status" value="1"/>
</dbReference>
<gene>
    <name evidence="3" type="ORF">FZC78_16190</name>
</gene>
<dbReference type="Proteomes" id="UP000322267">
    <property type="component" value="Unassembled WGS sequence"/>
</dbReference>
<evidence type="ECO:0000256" key="1">
    <source>
        <dbReference type="ARBA" id="ARBA00023157"/>
    </source>
</evidence>
<dbReference type="AlphaFoldDB" id="A0A5D4NNH8"/>
<evidence type="ECO:0000313" key="3">
    <source>
        <dbReference type="EMBL" id="TYS15194.1"/>
    </source>
</evidence>
<dbReference type="GO" id="GO:0004653">
    <property type="term" value="F:polypeptide N-acetylgalactosaminyltransferase activity"/>
    <property type="evidence" value="ECO:0007669"/>
    <property type="project" value="TreeGrafter"/>
</dbReference>
<dbReference type="InterPro" id="IPR029044">
    <property type="entry name" value="Nucleotide-diphossugar_trans"/>
</dbReference>
<keyword evidence="1" id="KW-1015">Disulfide bond</keyword>
<dbReference type="SUPFAM" id="SSF53448">
    <property type="entry name" value="Nucleotide-diphospho-sugar transferases"/>
    <property type="match status" value="1"/>
</dbReference>
<sequence>MPNTPPKVSIIFPVKNEGINVKNTCDSLFNVKTNVEFETIIINDASEDKCCDFLSTYPHKQKIRLINAQGIGPSNARNLGAQEASHDYLLFCDAHLTFENFWIDRLLFHLLAGNSDVVCPAIGSMDAPHIVGFGQSLSQNLKVTWNNRRKALFETAIIPGGCFIIPKKVFTDVGGFETGFSSWGHEDVEISIKLWLFGYRCHCEPNVKILHLFRTSHPYQVHFDDLNYNQLRMAYLHFSEARIAKLRQMISRTSSVKKVEQKVLGDGAKTKRAEYLSKRSVSDDEFFKKFSINF</sequence>